<dbReference type="InterPro" id="IPR018490">
    <property type="entry name" value="cNMP-bd_dom_sf"/>
</dbReference>
<dbReference type="SUPFAM" id="SSF46785">
    <property type="entry name" value="Winged helix' DNA-binding domain"/>
    <property type="match status" value="1"/>
</dbReference>
<dbReference type="AlphaFoldDB" id="A0A410JXU8"/>
<dbReference type="EMBL" id="CP035108">
    <property type="protein sequence ID" value="QAR32994.1"/>
    <property type="molecule type" value="Genomic_DNA"/>
</dbReference>
<dbReference type="Pfam" id="PF13545">
    <property type="entry name" value="HTH_Crp_2"/>
    <property type="match status" value="1"/>
</dbReference>
<evidence type="ECO:0000259" key="5">
    <source>
        <dbReference type="PROSITE" id="PS51063"/>
    </source>
</evidence>
<dbReference type="InterPro" id="IPR036388">
    <property type="entry name" value="WH-like_DNA-bd_sf"/>
</dbReference>
<dbReference type="SMART" id="SM00419">
    <property type="entry name" value="HTH_CRP"/>
    <property type="match status" value="1"/>
</dbReference>
<evidence type="ECO:0000256" key="3">
    <source>
        <dbReference type="ARBA" id="ARBA00023163"/>
    </source>
</evidence>
<dbReference type="CDD" id="cd00038">
    <property type="entry name" value="CAP_ED"/>
    <property type="match status" value="1"/>
</dbReference>
<evidence type="ECO:0000313" key="6">
    <source>
        <dbReference type="EMBL" id="QAR32994.1"/>
    </source>
</evidence>
<keyword evidence="3" id="KW-0804">Transcription</keyword>
<evidence type="ECO:0000259" key="4">
    <source>
        <dbReference type="PROSITE" id="PS50042"/>
    </source>
</evidence>
<sequence>MDKKNAVKKFLTAFFGDDSVHDVIDRISRVKTLDKGGILFMEGQTGRYIYFLLEGKIKLYKTNNEGKEAIVHFVAQNEMFAEIILQLECCYPVTSEAMENCVLLEMDAAELFRQIEKTPKVAMAIIGLLARRIKYFVNMIENLTLKDVRGRFLHYLETLQHKGKNTVTLPVPKGELALLLGTTPETFSRLLKKLAEEEVIAYEGRKITFLKELDG</sequence>
<reference evidence="6 7" key="1">
    <citation type="submission" date="2019-01" db="EMBL/GenBank/DDBJ databases">
        <title>Geovibrio thiophilus DSM 11263, complete genome.</title>
        <authorList>
            <person name="Spring S."/>
            <person name="Bunk B."/>
            <person name="Sproer C."/>
        </authorList>
    </citation>
    <scope>NUCLEOTIDE SEQUENCE [LARGE SCALE GENOMIC DNA]</scope>
    <source>
        <strain evidence="6 7">DSM 11263</strain>
    </source>
</reference>
<dbReference type="GO" id="GO:0003700">
    <property type="term" value="F:DNA-binding transcription factor activity"/>
    <property type="evidence" value="ECO:0007669"/>
    <property type="project" value="TreeGrafter"/>
</dbReference>
<organism evidence="6 7">
    <name type="scientific">Geovibrio thiophilus</name>
    <dbReference type="NCBI Taxonomy" id="139438"/>
    <lineage>
        <taxon>Bacteria</taxon>
        <taxon>Pseudomonadati</taxon>
        <taxon>Deferribacterota</taxon>
        <taxon>Deferribacteres</taxon>
        <taxon>Deferribacterales</taxon>
        <taxon>Geovibrionaceae</taxon>
        <taxon>Geovibrio</taxon>
    </lineage>
</organism>
<dbReference type="Gene3D" id="2.60.120.10">
    <property type="entry name" value="Jelly Rolls"/>
    <property type="match status" value="1"/>
</dbReference>
<dbReference type="PROSITE" id="PS51063">
    <property type="entry name" value="HTH_CRP_2"/>
    <property type="match status" value="1"/>
</dbReference>
<dbReference type="SMART" id="SM00100">
    <property type="entry name" value="cNMP"/>
    <property type="match status" value="1"/>
</dbReference>
<dbReference type="InterPro" id="IPR014710">
    <property type="entry name" value="RmlC-like_jellyroll"/>
</dbReference>
<dbReference type="InterPro" id="IPR012318">
    <property type="entry name" value="HTH_CRP"/>
</dbReference>
<keyword evidence="2" id="KW-0238">DNA-binding</keyword>
<dbReference type="InterPro" id="IPR000595">
    <property type="entry name" value="cNMP-bd_dom"/>
</dbReference>
<dbReference type="Pfam" id="PF00027">
    <property type="entry name" value="cNMP_binding"/>
    <property type="match status" value="1"/>
</dbReference>
<feature type="domain" description="Cyclic nucleotide-binding" evidence="4">
    <location>
        <begin position="11"/>
        <end position="132"/>
    </location>
</feature>
<keyword evidence="7" id="KW-1185">Reference proteome</keyword>
<dbReference type="KEGG" id="gtl:EP073_06100"/>
<dbReference type="Gene3D" id="1.10.10.10">
    <property type="entry name" value="Winged helix-like DNA-binding domain superfamily/Winged helix DNA-binding domain"/>
    <property type="match status" value="1"/>
</dbReference>
<dbReference type="SUPFAM" id="SSF51206">
    <property type="entry name" value="cAMP-binding domain-like"/>
    <property type="match status" value="1"/>
</dbReference>
<accession>A0A410JXU8</accession>
<feature type="domain" description="HTH crp-type" evidence="5">
    <location>
        <begin position="146"/>
        <end position="213"/>
    </location>
</feature>
<evidence type="ECO:0000256" key="2">
    <source>
        <dbReference type="ARBA" id="ARBA00023125"/>
    </source>
</evidence>
<dbReference type="Proteomes" id="UP000287502">
    <property type="component" value="Chromosome"/>
</dbReference>
<name>A0A410JXU8_9BACT</name>
<dbReference type="GO" id="GO:0003677">
    <property type="term" value="F:DNA binding"/>
    <property type="evidence" value="ECO:0007669"/>
    <property type="project" value="UniProtKB-KW"/>
</dbReference>
<protein>
    <submittedName>
        <fullName evidence="6">Crp/Fnr family transcriptional regulator</fullName>
    </submittedName>
</protein>
<dbReference type="PANTHER" id="PTHR24567">
    <property type="entry name" value="CRP FAMILY TRANSCRIPTIONAL REGULATORY PROTEIN"/>
    <property type="match status" value="1"/>
</dbReference>
<dbReference type="InterPro" id="IPR036390">
    <property type="entry name" value="WH_DNA-bd_sf"/>
</dbReference>
<evidence type="ECO:0000256" key="1">
    <source>
        <dbReference type="ARBA" id="ARBA00023015"/>
    </source>
</evidence>
<proteinExistence type="predicted"/>
<dbReference type="OrthoDB" id="892842at2"/>
<dbReference type="RefSeq" id="WP_128466280.1">
    <property type="nucleotide sequence ID" value="NZ_CP035108.1"/>
</dbReference>
<dbReference type="PROSITE" id="PS50042">
    <property type="entry name" value="CNMP_BINDING_3"/>
    <property type="match status" value="1"/>
</dbReference>
<gene>
    <name evidence="6" type="ORF">EP073_06100</name>
</gene>
<dbReference type="PANTHER" id="PTHR24567:SF26">
    <property type="entry name" value="REGULATORY PROTEIN YEIL"/>
    <property type="match status" value="1"/>
</dbReference>
<evidence type="ECO:0000313" key="7">
    <source>
        <dbReference type="Proteomes" id="UP000287502"/>
    </source>
</evidence>
<dbReference type="PRINTS" id="PR00034">
    <property type="entry name" value="HTHCRP"/>
</dbReference>
<keyword evidence="1" id="KW-0805">Transcription regulation</keyword>
<dbReference type="InterPro" id="IPR050397">
    <property type="entry name" value="Env_Response_Regulators"/>
</dbReference>
<dbReference type="GO" id="GO:0005829">
    <property type="term" value="C:cytosol"/>
    <property type="evidence" value="ECO:0007669"/>
    <property type="project" value="TreeGrafter"/>
</dbReference>